<accession>A0A1B4XCB7</accession>
<dbReference type="Proteomes" id="UP000243180">
    <property type="component" value="Chromosome"/>
</dbReference>
<dbReference type="EMBL" id="AP014879">
    <property type="protein sequence ID" value="BAV32441.1"/>
    <property type="molecule type" value="Genomic_DNA"/>
</dbReference>
<gene>
    <name evidence="1" type="ORF">SCL_0117</name>
</gene>
<keyword evidence="2" id="KW-1185">Reference proteome</keyword>
<dbReference type="Gene3D" id="2.40.160.20">
    <property type="match status" value="1"/>
</dbReference>
<dbReference type="AlphaFoldDB" id="A0A1B4XCB7"/>
<evidence type="ECO:0000313" key="1">
    <source>
        <dbReference type="EMBL" id="BAV32441.1"/>
    </source>
</evidence>
<dbReference type="InParanoid" id="A0A1B4XCB7"/>
<sequence>MFVSYQKDAPALFNRKSLYELSIAYWSGPNYNTALSFGRTLRWKLSPENYCAATLGIGMVDRTTDHLGTTGQFMVRLAFGRKFGEYDLSIGETHYSNGKTALGLDWDGPNVGEDFLTLMLAREF</sequence>
<name>A0A1B4XCB7_9GAMM</name>
<reference evidence="1 2" key="1">
    <citation type="submission" date="2015-05" db="EMBL/GenBank/DDBJ databases">
        <title>Complete genome sequence of a sulfur-oxidizing gammaproteobacterium strain HA5.</title>
        <authorList>
            <person name="Miura A."/>
            <person name="Kojima H."/>
            <person name="Fukui M."/>
        </authorList>
    </citation>
    <scope>NUCLEOTIDE SEQUENCE [LARGE SCALE GENOMIC DNA]</scope>
    <source>
        <strain evidence="1 2">HA5</strain>
    </source>
</reference>
<organism evidence="1 2">
    <name type="scientific">Sulfuricaulis limicola</name>
    <dbReference type="NCBI Taxonomy" id="1620215"/>
    <lineage>
        <taxon>Bacteria</taxon>
        <taxon>Pseudomonadati</taxon>
        <taxon>Pseudomonadota</taxon>
        <taxon>Gammaproteobacteria</taxon>
        <taxon>Acidiferrobacterales</taxon>
        <taxon>Acidiferrobacteraceae</taxon>
        <taxon>Sulfuricaulis</taxon>
    </lineage>
</organism>
<protein>
    <submittedName>
        <fullName evidence="1">Uncharacterized protein</fullName>
    </submittedName>
</protein>
<dbReference type="InterPro" id="IPR018550">
    <property type="entry name" value="Lipid-A_deacylase-rel"/>
</dbReference>
<dbReference type="Pfam" id="PF09411">
    <property type="entry name" value="PagL"/>
    <property type="match status" value="1"/>
</dbReference>
<proteinExistence type="predicted"/>
<evidence type="ECO:0000313" key="2">
    <source>
        <dbReference type="Proteomes" id="UP000243180"/>
    </source>
</evidence>
<dbReference type="KEGG" id="slim:SCL_0117"/>